<protein>
    <submittedName>
        <fullName evidence="10">Ferredoxin-NADP reductase</fullName>
    </submittedName>
</protein>
<dbReference type="Gene3D" id="2.40.30.10">
    <property type="entry name" value="Translation factors"/>
    <property type="match status" value="1"/>
</dbReference>
<keyword evidence="4" id="KW-0479">Metal-binding</keyword>
<keyword evidence="11" id="KW-1185">Reference proteome</keyword>
<keyword evidence="3" id="KW-0001">2Fe-2S</keyword>
<dbReference type="InterPro" id="IPR039261">
    <property type="entry name" value="FNR_nucleotide-bd"/>
</dbReference>
<dbReference type="PROSITE" id="PS51384">
    <property type="entry name" value="FAD_FR"/>
    <property type="match status" value="1"/>
</dbReference>
<dbReference type="EMBL" id="LT629749">
    <property type="protein sequence ID" value="SDT33931.1"/>
    <property type="molecule type" value="Genomic_DNA"/>
</dbReference>
<dbReference type="GO" id="GO:0016491">
    <property type="term" value="F:oxidoreductase activity"/>
    <property type="evidence" value="ECO:0007669"/>
    <property type="project" value="UniProtKB-KW"/>
</dbReference>
<dbReference type="GO" id="GO:0046872">
    <property type="term" value="F:metal ion binding"/>
    <property type="evidence" value="ECO:0007669"/>
    <property type="project" value="UniProtKB-KW"/>
</dbReference>
<keyword evidence="6" id="KW-0408">Iron</keyword>
<evidence type="ECO:0000313" key="11">
    <source>
        <dbReference type="Proteomes" id="UP000199092"/>
    </source>
</evidence>
<dbReference type="InterPro" id="IPR001433">
    <property type="entry name" value="OxRdtase_FAD/NAD-bd"/>
</dbReference>
<gene>
    <name evidence="10" type="ORF">SAMN04488543_3821</name>
</gene>
<reference evidence="10 11" key="1">
    <citation type="submission" date="2016-10" db="EMBL/GenBank/DDBJ databases">
        <authorList>
            <person name="de Groot N.N."/>
        </authorList>
    </citation>
    <scope>NUCLEOTIDE SEQUENCE [LARGE SCALE GENOMIC DNA]</scope>
    <source>
        <strain evidence="10 11">DSM 21741</strain>
    </source>
</reference>
<dbReference type="CDD" id="cd00207">
    <property type="entry name" value="fer2"/>
    <property type="match status" value="1"/>
</dbReference>
<dbReference type="PROSITE" id="PS51085">
    <property type="entry name" value="2FE2S_FER_2"/>
    <property type="match status" value="1"/>
</dbReference>
<dbReference type="PANTHER" id="PTHR47354:SF1">
    <property type="entry name" value="CARNITINE MONOOXYGENASE REDUCTASE SUBUNIT"/>
    <property type="match status" value="1"/>
</dbReference>
<organism evidence="10 11">
    <name type="scientific">Friedmanniella luteola</name>
    <dbReference type="NCBI Taxonomy" id="546871"/>
    <lineage>
        <taxon>Bacteria</taxon>
        <taxon>Bacillati</taxon>
        <taxon>Actinomycetota</taxon>
        <taxon>Actinomycetes</taxon>
        <taxon>Propionibacteriales</taxon>
        <taxon>Nocardioidaceae</taxon>
        <taxon>Friedmanniella</taxon>
    </lineage>
</organism>
<dbReference type="Gene3D" id="3.10.20.30">
    <property type="match status" value="1"/>
</dbReference>
<name>A0A1H1ZJC5_9ACTN</name>
<dbReference type="SUPFAM" id="SSF63380">
    <property type="entry name" value="Riboflavin synthase domain-like"/>
    <property type="match status" value="1"/>
</dbReference>
<sequence>MSGMFSDVERDCVISVHRQVADDVVLLELVAQNGRDLPPWEPGSHVDLLLTGSTTDVLERQYSLCGDPADRSRYRVAVLREVDGRGGSAAVHSDLREGAPLRIRGPRNHFVFEPPPGAPVVLVAGGIGITPFLSMAAAADADGRDLTLLYAGRSRRRMAFVDDLVRRYGDRVRVHVSDEATRLDVAVTLATLPSTAHVYACGPVALISAVEGAWGDRPSSQLHVEHFEAKEFGPPVWQEPFELELALTGVTALVPLEKTVLDVVEEQGVLVVSSCRKGTCGTCETPVLEGEVEHRDSVLTPDEQEAADTMMICVSRAAGPRLVLDL</sequence>
<evidence type="ECO:0000256" key="7">
    <source>
        <dbReference type="ARBA" id="ARBA00023014"/>
    </source>
</evidence>
<accession>A0A1H1ZJC5</accession>
<evidence type="ECO:0000313" key="10">
    <source>
        <dbReference type="EMBL" id="SDT33931.1"/>
    </source>
</evidence>
<dbReference type="CDD" id="cd06185">
    <property type="entry name" value="PDR_like"/>
    <property type="match status" value="1"/>
</dbReference>
<keyword evidence="7" id="KW-0411">Iron-sulfur</keyword>
<feature type="domain" description="2Fe-2S ferredoxin-type" evidence="8">
    <location>
        <begin position="241"/>
        <end position="326"/>
    </location>
</feature>
<dbReference type="Proteomes" id="UP000199092">
    <property type="component" value="Chromosome I"/>
</dbReference>
<dbReference type="InterPro" id="IPR017927">
    <property type="entry name" value="FAD-bd_FR_type"/>
</dbReference>
<evidence type="ECO:0000256" key="2">
    <source>
        <dbReference type="ARBA" id="ARBA00022630"/>
    </source>
</evidence>
<dbReference type="STRING" id="546871.SAMN04488543_3821"/>
<dbReference type="InterPro" id="IPR006058">
    <property type="entry name" value="2Fe2S_fd_BS"/>
</dbReference>
<dbReference type="AlphaFoldDB" id="A0A1H1ZJC5"/>
<evidence type="ECO:0000256" key="6">
    <source>
        <dbReference type="ARBA" id="ARBA00023004"/>
    </source>
</evidence>
<dbReference type="InterPro" id="IPR012675">
    <property type="entry name" value="Beta-grasp_dom_sf"/>
</dbReference>
<evidence type="ECO:0000256" key="3">
    <source>
        <dbReference type="ARBA" id="ARBA00022714"/>
    </source>
</evidence>
<dbReference type="InterPro" id="IPR050415">
    <property type="entry name" value="MRET"/>
</dbReference>
<dbReference type="PRINTS" id="PR00409">
    <property type="entry name" value="PHDIOXRDTASE"/>
</dbReference>
<evidence type="ECO:0000256" key="5">
    <source>
        <dbReference type="ARBA" id="ARBA00023002"/>
    </source>
</evidence>
<dbReference type="InterPro" id="IPR017938">
    <property type="entry name" value="Riboflavin_synthase-like_b-brl"/>
</dbReference>
<dbReference type="Pfam" id="PF00175">
    <property type="entry name" value="NAD_binding_1"/>
    <property type="match status" value="1"/>
</dbReference>
<keyword evidence="2" id="KW-0285">Flavoprotein</keyword>
<dbReference type="SUPFAM" id="SSF52343">
    <property type="entry name" value="Ferredoxin reductase-like, C-terminal NADP-linked domain"/>
    <property type="match status" value="1"/>
</dbReference>
<dbReference type="GO" id="GO:0051537">
    <property type="term" value="F:2 iron, 2 sulfur cluster binding"/>
    <property type="evidence" value="ECO:0007669"/>
    <property type="project" value="UniProtKB-KW"/>
</dbReference>
<evidence type="ECO:0000259" key="9">
    <source>
        <dbReference type="PROSITE" id="PS51384"/>
    </source>
</evidence>
<dbReference type="PANTHER" id="PTHR47354">
    <property type="entry name" value="NADH OXIDOREDUCTASE HCR"/>
    <property type="match status" value="1"/>
</dbReference>
<evidence type="ECO:0000259" key="8">
    <source>
        <dbReference type="PROSITE" id="PS51085"/>
    </source>
</evidence>
<feature type="domain" description="FAD-binding FR-type" evidence="9">
    <location>
        <begin position="7"/>
        <end position="113"/>
    </location>
</feature>
<proteinExistence type="predicted"/>
<dbReference type="InterPro" id="IPR036010">
    <property type="entry name" value="2Fe-2S_ferredoxin-like_sf"/>
</dbReference>
<evidence type="ECO:0000256" key="1">
    <source>
        <dbReference type="ARBA" id="ARBA00001974"/>
    </source>
</evidence>
<evidence type="ECO:0000256" key="4">
    <source>
        <dbReference type="ARBA" id="ARBA00022723"/>
    </source>
</evidence>
<comment type="cofactor">
    <cofactor evidence="1">
        <name>FAD</name>
        <dbReference type="ChEBI" id="CHEBI:57692"/>
    </cofactor>
</comment>
<dbReference type="SUPFAM" id="SSF54292">
    <property type="entry name" value="2Fe-2S ferredoxin-like"/>
    <property type="match status" value="1"/>
</dbReference>
<dbReference type="Pfam" id="PF00111">
    <property type="entry name" value="Fer2"/>
    <property type="match status" value="1"/>
</dbReference>
<keyword evidence="5" id="KW-0560">Oxidoreductase</keyword>
<dbReference type="Gene3D" id="3.40.50.80">
    <property type="entry name" value="Nucleotide-binding domain of ferredoxin-NADP reductase (FNR) module"/>
    <property type="match status" value="1"/>
</dbReference>
<dbReference type="PROSITE" id="PS00197">
    <property type="entry name" value="2FE2S_FER_1"/>
    <property type="match status" value="1"/>
</dbReference>
<dbReference type="InterPro" id="IPR001041">
    <property type="entry name" value="2Fe-2S_ferredoxin-type"/>
</dbReference>